<accession>A0AA93BL86</accession>
<reference evidence="2 3" key="1">
    <citation type="submission" date="2018-08" db="EMBL/GenBank/DDBJ databases">
        <title>A genome reference for cultivated species of the human gut microbiota.</title>
        <authorList>
            <person name="Zou Y."/>
            <person name="Xue W."/>
            <person name="Luo G."/>
        </authorList>
    </citation>
    <scope>NUCLEOTIDE SEQUENCE [LARGE SCALE GENOMIC DNA]</scope>
    <source>
        <strain evidence="2 3">AM42-23AC</strain>
    </source>
</reference>
<feature type="region of interest" description="Disordered" evidence="1">
    <location>
        <begin position="924"/>
        <end position="976"/>
    </location>
</feature>
<comment type="caution">
    <text evidence="2">The sequence shown here is derived from an EMBL/GenBank/DDBJ whole genome shotgun (WGS) entry which is preliminary data.</text>
</comment>
<dbReference type="Proteomes" id="UP000284990">
    <property type="component" value="Unassembled WGS sequence"/>
</dbReference>
<feature type="compositionally biased region" description="Polar residues" evidence="1">
    <location>
        <begin position="959"/>
        <end position="976"/>
    </location>
</feature>
<gene>
    <name evidence="2" type="ORF">DW916_10805</name>
</gene>
<feature type="compositionally biased region" description="Basic and acidic residues" evidence="1">
    <location>
        <begin position="943"/>
        <end position="958"/>
    </location>
</feature>
<proteinExistence type="predicted"/>
<organism evidence="2 3">
    <name type="scientific">Segatella copri</name>
    <dbReference type="NCBI Taxonomy" id="165179"/>
    <lineage>
        <taxon>Bacteria</taxon>
        <taxon>Pseudomonadati</taxon>
        <taxon>Bacteroidota</taxon>
        <taxon>Bacteroidia</taxon>
        <taxon>Bacteroidales</taxon>
        <taxon>Prevotellaceae</taxon>
        <taxon>Segatella</taxon>
    </lineage>
</organism>
<dbReference type="EMBL" id="QSFW01000023">
    <property type="protein sequence ID" value="RHA84741.1"/>
    <property type="molecule type" value="Genomic_DNA"/>
</dbReference>
<evidence type="ECO:0000313" key="3">
    <source>
        <dbReference type="Proteomes" id="UP000284990"/>
    </source>
</evidence>
<name>A0AA93BL86_9BACT</name>
<evidence type="ECO:0000256" key="1">
    <source>
        <dbReference type="SAM" id="MobiDB-lite"/>
    </source>
</evidence>
<protein>
    <submittedName>
        <fullName evidence="2">Uncharacterized protein</fullName>
    </submittedName>
</protein>
<dbReference type="RefSeq" id="WP_118190999.1">
    <property type="nucleotide sequence ID" value="NZ_QSFW01000023.1"/>
</dbReference>
<evidence type="ECO:0000313" key="2">
    <source>
        <dbReference type="EMBL" id="RHA84741.1"/>
    </source>
</evidence>
<sequence>MIKAEQIYQATDDGLDIIIALYPDAKECVQKYCTGTPKKHFAIRKENTPSCSLKKYKECWRVTDFGGEGNAESPIDLYMKEKNIDRFPDAILRLAAEYNVTDELKKDVNKPTFAERDATIDEKDGTRIFELNDKFTEDELKVLGPNVKQEHVDALNWHSAKWIGYVKDRKVKIKYSNEHYPIFMRECLVSPAEGEKPEVKFYKIYEPLNFSKQWRFSYTPDGVKPKKYINGLAELKKAYHEFNAKEMAEFNKTNVDESKVYKEQKLPEAFICSGERDSLCCKSLGYHPLWFNSETYKLSEEEYREIMKYVEVLYNIPDIDETGISKGTELALRYIDIHTIWLPQWLRTYHDNRGKGRKDLRDWMELRNTRKDFRNLMTLAMPARFWVSKLNKKSNTWDHYIDTACLYNFLRLNGFYTLHDENSTITKYVRITGNIVKLITTRDIREFCRQWVIDRAEKRDILNLVLNTPKLSSAALDSLQEITLDFTNYTNHSQLFFFPRVSIEVTKDGLIEYQREGNSLKNYVWQENVIDHNFKKLDDMFTITRTIDEDGRPKFDIEVKNVSSHFFGYLINASRTYWRKELEYNFEERSVDEKEAYHKAHLFDIAGEGLTDVEIAEQKQNLINKIFTFGYMLHHYKSPSRAWAPMAMDNKIGEDNECNGRSGKSFFFKTLSLLMKTVKLSGRNPKLMDNPHVFDQVTQHTQMLLLDDCDRYLNTGLFYDNITSDMTVNPKNNQSFTIPFEDSPKIAFTTNYVPADFDPSSEARLLYMVFSDYYHQRTEDNDYQETRSIRDDFDKDLFSKTYSEAEWNADINFFLQCCRFYISLVGEPVKILPPMENIVKRKFKADMGVNFEDWASSYFSEESGRLDEFVVREKAFTDFKQFSGLNKATTQSFTKKLKAFVELCPYIEALNPDDLCNSQHRIIRRDPAHPDGSPVEMIYLRSKKSDSPKEETQAKKGDYQSTIDWSKIDTNSNEPF</sequence>
<dbReference type="AlphaFoldDB" id="A0AA93BL86"/>